<name>A0ABS5UBD4_9BACT</name>
<dbReference type="PANTHER" id="PTHR43773">
    <property type="entry name" value="MAGNESIUM TRANSPORTER MGTE"/>
    <property type="match status" value="1"/>
</dbReference>
<dbReference type="InterPro" id="IPR046342">
    <property type="entry name" value="CBS_dom_sf"/>
</dbReference>
<dbReference type="Pfam" id="PF00571">
    <property type="entry name" value="CBS"/>
    <property type="match status" value="2"/>
</dbReference>
<dbReference type="EMBL" id="JAHDYS010000013">
    <property type="protein sequence ID" value="MBT1072796.1"/>
    <property type="molecule type" value="Genomic_DNA"/>
</dbReference>
<dbReference type="Proteomes" id="UP000784128">
    <property type="component" value="Unassembled WGS sequence"/>
</dbReference>
<evidence type="ECO:0000256" key="1">
    <source>
        <dbReference type="PROSITE-ProRule" id="PRU00703"/>
    </source>
</evidence>
<protein>
    <submittedName>
        <fullName evidence="3">CBS domain-containing protein</fullName>
    </submittedName>
</protein>
<organism evidence="3 4">
    <name type="scientific">Pelotalea chapellei</name>
    <dbReference type="NCBI Taxonomy" id="44671"/>
    <lineage>
        <taxon>Bacteria</taxon>
        <taxon>Pseudomonadati</taxon>
        <taxon>Thermodesulfobacteriota</taxon>
        <taxon>Desulfuromonadia</taxon>
        <taxon>Geobacterales</taxon>
        <taxon>Geobacteraceae</taxon>
        <taxon>Pelotalea</taxon>
    </lineage>
</organism>
<evidence type="ECO:0000313" key="4">
    <source>
        <dbReference type="Proteomes" id="UP000784128"/>
    </source>
</evidence>
<dbReference type="PANTHER" id="PTHR43773:SF1">
    <property type="entry name" value="MAGNESIUM TRANSPORTER MGTE"/>
    <property type="match status" value="1"/>
</dbReference>
<keyword evidence="4" id="KW-1185">Reference proteome</keyword>
<dbReference type="InterPro" id="IPR006669">
    <property type="entry name" value="MgtE_transporter"/>
</dbReference>
<keyword evidence="1" id="KW-0129">CBS domain</keyword>
<proteinExistence type="predicted"/>
<feature type="domain" description="CBS" evidence="2">
    <location>
        <begin position="361"/>
        <end position="418"/>
    </location>
</feature>
<dbReference type="InterPro" id="IPR006668">
    <property type="entry name" value="Mg_transptr_MgtE_intracell_dom"/>
</dbReference>
<feature type="domain" description="CBS" evidence="2">
    <location>
        <begin position="297"/>
        <end position="360"/>
    </location>
</feature>
<sequence length="421" mass="47486">MTTTEFKEIYLSSVIGRLVINSKGDGMGVLRDLIMVPGEVFPEVSHLVIKSRRGLKTLPWNEVALFTHVVISCSGVRPRGLSDYEPSEGEILVKRDLLDKQIVDVDGAKVVRVNDIKLGDLNAKLCIFSVDIGFRGLLRRLGYEGFGERFAQAIGKQIPHTEISWEYVQPLEANSSKLALNIARDQMKEMHPADLADIIENIPIQNVRMMLESMDAETAGETLYELEADMRNMVISQLNDERVSDILEEMEPDEAADVLSDLPEQKAQELLHMMDQEDAEDIQELLEHEEDSAGGLMTPEYFRLTSQITVGRALELLKECAEEVETVYYGYIVDSEDRLEGVVSLKELLLNSPETLLTDIMEENVKFVHVDSEPEDMLETLAKYDLIAVPVLDEDEHMAGIVTVDDVLAHYLPQIIKIKRR</sequence>
<dbReference type="SUPFAM" id="SSF54631">
    <property type="entry name" value="CBS-domain pair"/>
    <property type="match status" value="1"/>
</dbReference>
<comment type="caution">
    <text evidence="3">The sequence shown here is derived from an EMBL/GenBank/DDBJ whole genome shotgun (WGS) entry which is preliminary data.</text>
</comment>
<dbReference type="CDD" id="cd04606">
    <property type="entry name" value="CBS_pair_Mg_transporter"/>
    <property type="match status" value="1"/>
</dbReference>
<dbReference type="Gene3D" id="3.10.580.10">
    <property type="entry name" value="CBS-domain"/>
    <property type="match status" value="1"/>
</dbReference>
<dbReference type="RefSeq" id="WP_214300160.1">
    <property type="nucleotide sequence ID" value="NZ_JAHDYS010000013.1"/>
</dbReference>
<accession>A0ABS5UBD4</accession>
<reference evidence="3 4" key="1">
    <citation type="submission" date="2021-05" db="EMBL/GenBank/DDBJ databases">
        <title>The draft genome of Geobacter chapellei DSM 13688.</title>
        <authorList>
            <person name="Xu Z."/>
            <person name="Masuda Y."/>
            <person name="Itoh H."/>
            <person name="Senoo K."/>
        </authorList>
    </citation>
    <scope>NUCLEOTIDE SEQUENCE [LARGE SCALE GENOMIC DNA]</scope>
    <source>
        <strain evidence="3 4">DSM 13688</strain>
    </source>
</reference>
<dbReference type="InterPro" id="IPR038076">
    <property type="entry name" value="MgtE_N_sf"/>
</dbReference>
<dbReference type="PROSITE" id="PS51371">
    <property type="entry name" value="CBS"/>
    <property type="match status" value="2"/>
</dbReference>
<gene>
    <name evidence="3" type="ORF">KJB30_13455</name>
</gene>
<evidence type="ECO:0000259" key="2">
    <source>
        <dbReference type="PROSITE" id="PS51371"/>
    </source>
</evidence>
<evidence type="ECO:0000313" key="3">
    <source>
        <dbReference type="EMBL" id="MBT1072796.1"/>
    </source>
</evidence>
<dbReference type="SMART" id="SM00924">
    <property type="entry name" value="MgtE_N"/>
    <property type="match status" value="1"/>
</dbReference>
<dbReference type="Pfam" id="PF03448">
    <property type="entry name" value="MgtE_N"/>
    <property type="match status" value="1"/>
</dbReference>
<dbReference type="SUPFAM" id="SSF158791">
    <property type="entry name" value="MgtE N-terminal domain-like"/>
    <property type="match status" value="1"/>
</dbReference>
<dbReference type="Gene3D" id="1.25.60.10">
    <property type="entry name" value="MgtE N-terminal domain-like"/>
    <property type="match status" value="1"/>
</dbReference>
<dbReference type="InterPro" id="IPR000644">
    <property type="entry name" value="CBS_dom"/>
</dbReference>